<dbReference type="InterPro" id="IPR002155">
    <property type="entry name" value="Thiolase"/>
</dbReference>
<keyword evidence="7" id="KW-0443">Lipid metabolism</keyword>
<sequence length="413" mass="42843">MTEAVIVSTARSPIGRAFKGSLKDERPDDLATAMVQAALAKVPGFDPGADDGRGLDDILLGCAEPSGEAGSNMARVVVAVLAGLDRVPAATINRFCASSLQTLRMAFHAIRSGEAHAMVSAGVESVSRYQNWAGAGETDTANHNPLFEAAAQRTAARAASNIPWTDPRFGGRLPDIYISMGQTAENVATSYGISRAEQDEWGVLSQNRAEAAIASGFYARDITPFTRKDGVVVDRDDSPRPGVTLEAVSALQPVFRAGGTVTAGNACPLNDGAAAVVVMSDTRARELGLEPLARVVSTGVSALSPELMGMGPVESTRRALALAGLTMDDIDLVELNEAFAVQVVASARELGIDPAKLNVHGGAIALGHPFGMTGARMTSTLLNGLKERDGTLGLATLCVGGGQGMAVVFERLS</sequence>
<accession>A0ABW8N904</accession>
<evidence type="ECO:0000256" key="11">
    <source>
        <dbReference type="RuleBase" id="RU003557"/>
    </source>
</evidence>
<dbReference type="PANTHER" id="PTHR43853:SF8">
    <property type="entry name" value="3-KETOACYL-COA THIOLASE, PEROXISOMAL"/>
    <property type="match status" value="1"/>
</dbReference>
<dbReference type="EMBL" id="JBIYEW010000003">
    <property type="protein sequence ID" value="MFK4640034.1"/>
    <property type="molecule type" value="Genomic_DNA"/>
</dbReference>
<evidence type="ECO:0000256" key="6">
    <source>
        <dbReference type="ARBA" id="ARBA00022946"/>
    </source>
</evidence>
<keyword evidence="15" id="KW-1185">Reference proteome</keyword>
<dbReference type="Pfam" id="PF00108">
    <property type="entry name" value="Thiolase_N"/>
    <property type="match status" value="1"/>
</dbReference>
<dbReference type="GO" id="GO:0003985">
    <property type="term" value="F:acetyl-CoA C-acetyltransferase activity"/>
    <property type="evidence" value="ECO:0007669"/>
    <property type="project" value="UniProtKB-EC"/>
</dbReference>
<evidence type="ECO:0000259" key="12">
    <source>
        <dbReference type="Pfam" id="PF00108"/>
    </source>
</evidence>
<dbReference type="RefSeq" id="WP_404594838.1">
    <property type="nucleotide sequence ID" value="NZ_JBIYEW010000003.1"/>
</dbReference>
<keyword evidence="8" id="KW-0576">Peroxisome</keyword>
<dbReference type="NCBIfam" id="NF005890">
    <property type="entry name" value="PRK07851.1"/>
    <property type="match status" value="1"/>
</dbReference>
<dbReference type="SUPFAM" id="SSF53901">
    <property type="entry name" value="Thiolase-like"/>
    <property type="match status" value="2"/>
</dbReference>
<evidence type="ECO:0000256" key="10">
    <source>
        <dbReference type="ARBA" id="ARBA00024073"/>
    </source>
</evidence>
<dbReference type="PIRSF" id="PIRSF000429">
    <property type="entry name" value="Ac-CoA_Ac_transf"/>
    <property type="match status" value="1"/>
</dbReference>
<dbReference type="InterPro" id="IPR020616">
    <property type="entry name" value="Thiolase_N"/>
</dbReference>
<evidence type="ECO:0000256" key="8">
    <source>
        <dbReference type="ARBA" id="ARBA00023140"/>
    </source>
</evidence>
<dbReference type="PROSITE" id="PS00098">
    <property type="entry name" value="THIOLASE_1"/>
    <property type="match status" value="1"/>
</dbReference>
<dbReference type="InterPro" id="IPR020615">
    <property type="entry name" value="Thiolase_acyl_enz_int_AS"/>
</dbReference>
<evidence type="ECO:0000313" key="14">
    <source>
        <dbReference type="EMBL" id="MFK4640034.1"/>
    </source>
</evidence>
<dbReference type="InterPro" id="IPR020610">
    <property type="entry name" value="Thiolase_AS"/>
</dbReference>
<dbReference type="EC" id="2.3.1.16" evidence="10"/>
<comment type="caution">
    <text evidence="14">The sequence shown here is derived from an EMBL/GenBank/DDBJ whole genome shotgun (WGS) entry which is preliminary data.</text>
</comment>
<dbReference type="Gene3D" id="3.40.47.10">
    <property type="match status" value="1"/>
</dbReference>
<protein>
    <recommendedName>
        <fullName evidence="10">acetyl-CoA C-acyltransferase</fullName>
        <ecNumber evidence="10">2.3.1.16</ecNumber>
    </recommendedName>
</protein>
<organism evidence="14 15">
    <name type="scientific">Paenarthrobacter histidinolovorans</name>
    <dbReference type="NCBI Taxonomy" id="43664"/>
    <lineage>
        <taxon>Bacteria</taxon>
        <taxon>Bacillati</taxon>
        <taxon>Actinomycetota</taxon>
        <taxon>Actinomycetes</taxon>
        <taxon>Micrococcales</taxon>
        <taxon>Micrococcaceae</taxon>
        <taxon>Paenarthrobacter</taxon>
    </lineage>
</organism>
<dbReference type="NCBIfam" id="TIGR01930">
    <property type="entry name" value="AcCoA-C-Actrans"/>
    <property type="match status" value="1"/>
</dbReference>
<keyword evidence="5" id="KW-0276">Fatty acid metabolism</keyword>
<evidence type="ECO:0000313" key="15">
    <source>
        <dbReference type="Proteomes" id="UP001620520"/>
    </source>
</evidence>
<evidence type="ECO:0000259" key="13">
    <source>
        <dbReference type="Pfam" id="PF02803"/>
    </source>
</evidence>
<dbReference type="InterPro" id="IPR020617">
    <property type="entry name" value="Thiolase_C"/>
</dbReference>
<dbReference type="InterPro" id="IPR020613">
    <property type="entry name" value="Thiolase_CS"/>
</dbReference>
<dbReference type="InterPro" id="IPR016039">
    <property type="entry name" value="Thiolase-like"/>
</dbReference>
<gene>
    <name evidence="14" type="ORF">ABIA52_002923</name>
</gene>
<dbReference type="Proteomes" id="UP001620520">
    <property type="component" value="Unassembled WGS sequence"/>
</dbReference>
<name>A0ABW8N904_9MICC</name>
<dbReference type="PROSITE" id="PS00737">
    <property type="entry name" value="THIOLASE_2"/>
    <property type="match status" value="1"/>
</dbReference>
<feature type="domain" description="Thiolase N-terminal" evidence="12">
    <location>
        <begin position="5"/>
        <end position="281"/>
    </location>
</feature>
<reference evidence="14 15" key="1">
    <citation type="submission" date="2024-10" db="EMBL/GenBank/DDBJ databases">
        <title>Novel secondary metabolite-producing bacteria for plant disease control.</title>
        <authorList>
            <person name="Chevrette M."/>
        </authorList>
    </citation>
    <scope>NUCLEOTIDE SEQUENCE [LARGE SCALE GENOMIC DNA]</scope>
    <source>
        <strain evidence="14 15">J30 TE3557</strain>
    </source>
</reference>
<dbReference type="CDD" id="cd00751">
    <property type="entry name" value="thiolase"/>
    <property type="match status" value="1"/>
</dbReference>
<keyword evidence="4 11" id="KW-0808">Transferase</keyword>
<comment type="subcellular location">
    <subcellularLocation>
        <location evidence="1">Peroxisome</location>
    </subcellularLocation>
</comment>
<evidence type="ECO:0000256" key="9">
    <source>
        <dbReference type="ARBA" id="ARBA00023315"/>
    </source>
</evidence>
<dbReference type="PROSITE" id="PS00099">
    <property type="entry name" value="THIOLASE_3"/>
    <property type="match status" value="1"/>
</dbReference>
<evidence type="ECO:0000256" key="1">
    <source>
        <dbReference type="ARBA" id="ARBA00004275"/>
    </source>
</evidence>
<comment type="similarity">
    <text evidence="3 11">Belongs to the thiolase-like superfamily. Thiolase family.</text>
</comment>
<evidence type="ECO:0000256" key="2">
    <source>
        <dbReference type="ARBA" id="ARBA00005189"/>
    </source>
</evidence>
<dbReference type="InterPro" id="IPR050215">
    <property type="entry name" value="Thiolase-like_sf_Thiolase"/>
</dbReference>
<keyword evidence="6" id="KW-0809">Transit peptide</keyword>
<dbReference type="Pfam" id="PF02803">
    <property type="entry name" value="Thiolase_C"/>
    <property type="match status" value="1"/>
</dbReference>
<proteinExistence type="inferred from homology"/>
<evidence type="ECO:0000256" key="5">
    <source>
        <dbReference type="ARBA" id="ARBA00022832"/>
    </source>
</evidence>
<dbReference type="PANTHER" id="PTHR43853">
    <property type="entry name" value="3-KETOACYL-COA THIOLASE, PEROXISOMAL"/>
    <property type="match status" value="1"/>
</dbReference>
<evidence type="ECO:0000256" key="4">
    <source>
        <dbReference type="ARBA" id="ARBA00022679"/>
    </source>
</evidence>
<comment type="pathway">
    <text evidence="2">Lipid metabolism.</text>
</comment>
<evidence type="ECO:0000256" key="3">
    <source>
        <dbReference type="ARBA" id="ARBA00010982"/>
    </source>
</evidence>
<evidence type="ECO:0000256" key="7">
    <source>
        <dbReference type="ARBA" id="ARBA00023098"/>
    </source>
</evidence>
<feature type="domain" description="Thiolase C-terminal" evidence="13">
    <location>
        <begin position="290"/>
        <end position="411"/>
    </location>
</feature>
<keyword evidence="9 11" id="KW-0012">Acyltransferase</keyword>